<dbReference type="RefSeq" id="WP_425338095.1">
    <property type="nucleotide sequence ID" value="NZ_JAATJA010000004.1"/>
</dbReference>
<evidence type="ECO:0000256" key="5">
    <source>
        <dbReference type="NCBIfam" id="TIGR00205"/>
    </source>
</evidence>
<organism evidence="6 7">
    <name type="scientific">Desulfobaculum xiamenense</name>
    <dbReference type="NCBI Taxonomy" id="995050"/>
    <lineage>
        <taxon>Bacteria</taxon>
        <taxon>Pseudomonadati</taxon>
        <taxon>Thermodesulfobacteriota</taxon>
        <taxon>Desulfovibrionia</taxon>
        <taxon>Desulfovibrionales</taxon>
        <taxon>Desulfovibrionaceae</taxon>
        <taxon>Desulfobaculum</taxon>
    </lineage>
</organism>
<keyword evidence="7" id="KW-1185">Reference proteome</keyword>
<comment type="caution">
    <text evidence="6">The sequence shown here is derived from an EMBL/GenBank/DDBJ whole genome shotgun (WGS) entry which is preliminary data.</text>
</comment>
<protein>
    <recommendedName>
        <fullName evidence="4 5">Flagellar hook-basal body complex protein FliE</fullName>
    </recommendedName>
</protein>
<dbReference type="GO" id="GO:0005198">
    <property type="term" value="F:structural molecule activity"/>
    <property type="evidence" value="ECO:0007669"/>
    <property type="project" value="UniProtKB-UniRule"/>
</dbReference>
<name>A0A846QK02_9BACT</name>
<dbReference type="Pfam" id="PF02049">
    <property type="entry name" value="FliE"/>
    <property type="match status" value="1"/>
</dbReference>
<keyword evidence="6" id="KW-0282">Flagellum</keyword>
<dbReference type="PRINTS" id="PR01006">
    <property type="entry name" value="FLGHOOKFLIE"/>
</dbReference>
<dbReference type="AlphaFoldDB" id="A0A846QK02"/>
<keyword evidence="6" id="KW-0969">Cilium</keyword>
<dbReference type="GO" id="GO:0009425">
    <property type="term" value="C:bacterial-type flagellum basal body"/>
    <property type="evidence" value="ECO:0007669"/>
    <property type="project" value="UniProtKB-SubCell"/>
</dbReference>
<dbReference type="PANTHER" id="PTHR34653">
    <property type="match status" value="1"/>
</dbReference>
<dbReference type="EMBL" id="JAATJA010000004">
    <property type="protein sequence ID" value="NJB69236.1"/>
    <property type="molecule type" value="Genomic_DNA"/>
</dbReference>
<proteinExistence type="inferred from homology"/>
<comment type="similarity">
    <text evidence="2 4">Belongs to the FliE family.</text>
</comment>
<evidence type="ECO:0000256" key="2">
    <source>
        <dbReference type="ARBA" id="ARBA00009272"/>
    </source>
</evidence>
<dbReference type="GO" id="GO:0003774">
    <property type="term" value="F:cytoskeletal motor activity"/>
    <property type="evidence" value="ECO:0007669"/>
    <property type="project" value="InterPro"/>
</dbReference>
<dbReference type="InterPro" id="IPR001624">
    <property type="entry name" value="FliE"/>
</dbReference>
<evidence type="ECO:0000256" key="1">
    <source>
        <dbReference type="ARBA" id="ARBA00004117"/>
    </source>
</evidence>
<reference evidence="6 7" key="1">
    <citation type="submission" date="2020-03" db="EMBL/GenBank/DDBJ databases">
        <title>Genomic Encyclopedia of Type Strains, Phase IV (KMG-IV): sequencing the most valuable type-strain genomes for metagenomic binning, comparative biology and taxonomic classification.</title>
        <authorList>
            <person name="Goeker M."/>
        </authorList>
    </citation>
    <scope>NUCLEOTIDE SEQUENCE [LARGE SCALE GENOMIC DNA]</scope>
    <source>
        <strain evidence="6 7">DSM 24233</strain>
    </source>
</reference>
<evidence type="ECO:0000256" key="3">
    <source>
        <dbReference type="ARBA" id="ARBA00023143"/>
    </source>
</evidence>
<evidence type="ECO:0000256" key="4">
    <source>
        <dbReference type="HAMAP-Rule" id="MF_00724"/>
    </source>
</evidence>
<dbReference type="HAMAP" id="MF_00724">
    <property type="entry name" value="FliE"/>
    <property type="match status" value="1"/>
</dbReference>
<evidence type="ECO:0000313" key="6">
    <source>
        <dbReference type="EMBL" id="NJB69236.1"/>
    </source>
</evidence>
<dbReference type="PANTHER" id="PTHR34653:SF1">
    <property type="entry name" value="FLAGELLAR HOOK-BASAL BODY COMPLEX PROTEIN FLIE"/>
    <property type="match status" value="1"/>
</dbReference>
<accession>A0A846QK02</accession>
<comment type="subcellular location">
    <subcellularLocation>
        <location evidence="1 4">Bacterial flagellum basal body</location>
    </subcellularLocation>
</comment>
<keyword evidence="6" id="KW-0966">Cell projection</keyword>
<dbReference type="GO" id="GO:0071973">
    <property type="term" value="P:bacterial-type flagellum-dependent cell motility"/>
    <property type="evidence" value="ECO:0007669"/>
    <property type="project" value="InterPro"/>
</dbReference>
<dbReference type="Proteomes" id="UP000580856">
    <property type="component" value="Unassembled WGS sequence"/>
</dbReference>
<dbReference type="NCBIfam" id="TIGR00205">
    <property type="entry name" value="fliE"/>
    <property type="match status" value="1"/>
</dbReference>
<evidence type="ECO:0000313" key="7">
    <source>
        <dbReference type="Proteomes" id="UP000580856"/>
    </source>
</evidence>
<keyword evidence="3 4" id="KW-0975">Bacterial flagellum</keyword>
<gene>
    <name evidence="4" type="primary">fliE</name>
    <name evidence="6" type="ORF">GGQ74_002933</name>
</gene>
<sequence length="145" mass="15966">MVDIRSAALSAYRTAMQSGSINGVGGVKPLSKASPASSSFARAVDTEVRRQRMDDPIATARAEETAKHFMKVQKPFTETVTDSLHKVNELDAVKTSMIEEFASGRSQNVHELMISLQKAGLAMRMTSAVRNKVLEAYKELSRMQF</sequence>